<dbReference type="Proteomes" id="UP000184330">
    <property type="component" value="Unassembled WGS sequence"/>
</dbReference>
<reference evidence="3 4" key="1">
    <citation type="submission" date="2016-03" db="EMBL/GenBank/DDBJ databases">
        <authorList>
            <person name="Ploux O."/>
        </authorList>
    </citation>
    <scope>NUCLEOTIDE SEQUENCE [LARGE SCALE GENOMIC DNA]</scope>
    <source>
        <strain evidence="3 4">UAMH 11012</strain>
    </source>
</reference>
<accession>A0A1L7WZL4</accession>
<sequence length="260" mass="28735">MTSSNLSTSDSQVLTQIFDPESAPTASIVIDQTLPHDIHITKSSLLSQLRKRELEAIWHIESINPSSPSEIKDSPFRQALELFRNLIEEHPNYASAYNNRAQLVRWRYGDSVLVKGSEQQVAKMAKTVLSDLNTAITLGTPSSPSSPVSPGQARLLAQAHTQRATLLYTALKVLKSSNTEEERRSEERFGGKSAEELEDQSARDFFMGGRYGNEISKAMAVHVNPYAKMCGNIVKEAMRQEFCGDGGVEEAKPAIQPMIV</sequence>
<name>A0A1L7WZL4_9HELO</name>
<evidence type="ECO:0000256" key="2">
    <source>
        <dbReference type="SAM" id="MobiDB-lite"/>
    </source>
</evidence>
<evidence type="ECO:0000313" key="3">
    <source>
        <dbReference type="EMBL" id="CZR58201.1"/>
    </source>
</evidence>
<feature type="compositionally biased region" description="Basic and acidic residues" evidence="2">
    <location>
        <begin position="178"/>
        <end position="195"/>
    </location>
</feature>
<feature type="region of interest" description="Disordered" evidence="2">
    <location>
        <begin position="177"/>
        <end position="196"/>
    </location>
</feature>
<gene>
    <name evidence="3" type="ORF">PAC_08092</name>
</gene>
<dbReference type="EMBL" id="FJOG01000011">
    <property type="protein sequence ID" value="CZR58201.1"/>
    <property type="molecule type" value="Genomic_DNA"/>
</dbReference>
<protein>
    <submittedName>
        <fullName evidence="3">Uncharacterized protein</fullName>
    </submittedName>
</protein>
<evidence type="ECO:0000313" key="4">
    <source>
        <dbReference type="Proteomes" id="UP000184330"/>
    </source>
</evidence>
<comment type="similarity">
    <text evidence="1">Belongs to the TTC36 family.</text>
</comment>
<dbReference type="STRING" id="576137.A0A1L7WZL4"/>
<organism evidence="3 4">
    <name type="scientific">Phialocephala subalpina</name>
    <dbReference type="NCBI Taxonomy" id="576137"/>
    <lineage>
        <taxon>Eukaryota</taxon>
        <taxon>Fungi</taxon>
        <taxon>Dikarya</taxon>
        <taxon>Ascomycota</taxon>
        <taxon>Pezizomycotina</taxon>
        <taxon>Leotiomycetes</taxon>
        <taxon>Helotiales</taxon>
        <taxon>Mollisiaceae</taxon>
        <taxon>Phialocephala</taxon>
        <taxon>Phialocephala fortinii species complex</taxon>
    </lineage>
</organism>
<dbReference type="InterPro" id="IPR038906">
    <property type="entry name" value="TTC36"/>
</dbReference>
<dbReference type="PANTHER" id="PTHR21405">
    <property type="entry name" value="CDNA SEQUENCE BC021608"/>
    <property type="match status" value="1"/>
</dbReference>
<proteinExistence type="inferred from homology"/>
<keyword evidence="4" id="KW-1185">Reference proteome</keyword>
<dbReference type="PANTHER" id="PTHR21405:SF0">
    <property type="entry name" value="TETRATRICOPEPTIDE REPEAT PROTEIN 36"/>
    <property type="match status" value="1"/>
</dbReference>
<evidence type="ECO:0000256" key="1">
    <source>
        <dbReference type="ARBA" id="ARBA00006995"/>
    </source>
</evidence>
<dbReference type="SUPFAM" id="SSF48439">
    <property type="entry name" value="Protein prenylyltransferase"/>
    <property type="match status" value="1"/>
</dbReference>
<dbReference type="OrthoDB" id="539634at2759"/>
<dbReference type="GO" id="GO:0006570">
    <property type="term" value="P:tyrosine metabolic process"/>
    <property type="evidence" value="ECO:0007669"/>
    <property type="project" value="TreeGrafter"/>
</dbReference>
<dbReference type="AlphaFoldDB" id="A0A1L7WZL4"/>